<proteinExistence type="predicted"/>
<gene>
    <name evidence="3" type="ORF">BGT96224V316_LOCUS3557</name>
</gene>
<evidence type="ECO:0000256" key="1">
    <source>
        <dbReference type="SAM" id="MobiDB-lite"/>
    </source>
</evidence>
<dbReference type="Proteomes" id="UP000324639">
    <property type="component" value="Chromosome Bgt_-05"/>
</dbReference>
<name>A0A9X9QC78_BLUGR</name>
<sequence length="337" mass="38297">MSSVTCVLAFLLLSSQSPKETNRLVLVGNAAENNYAMYEPPPSLLFPTPKNKAILMAKYQAEQEGTSITSYCSYILDMASIMSEISVNLTKKRRIFDLEFEASSGSFSNCYTKIVDHRNLHRGPISLKFIQLNYQCTKAHIARLAAEGSVKVTGKYRCFAPYSGAQQITIDADSETELSQDSRHREAFYGEEVNDMVHALVWYQGHLHIFQSLSRLGSYWYQLSSIGHEENNGKVIYDFISKNVESFQNFKSMLEEKKSSFQVKSGRKSHSRLQVIRISIFKHFKMRKFVHHSLKMMMVSGHVFCHDGSLKPLASEIEPNSDSQVSEKKYPTQPVVT</sequence>
<feature type="signal peptide" evidence="2">
    <location>
        <begin position="1"/>
        <end position="21"/>
    </location>
</feature>
<accession>A0A9X9QC78</accession>
<keyword evidence="4" id="KW-1185">Reference proteome</keyword>
<dbReference type="EMBL" id="LR026988">
    <property type="protein sequence ID" value="VDB85862.1"/>
    <property type="molecule type" value="Genomic_DNA"/>
</dbReference>
<evidence type="ECO:0000256" key="2">
    <source>
        <dbReference type="SAM" id="SignalP"/>
    </source>
</evidence>
<organism evidence="3 4">
    <name type="scientific">Blumeria graminis f. sp. tritici</name>
    <dbReference type="NCBI Taxonomy" id="62690"/>
    <lineage>
        <taxon>Eukaryota</taxon>
        <taxon>Fungi</taxon>
        <taxon>Dikarya</taxon>
        <taxon>Ascomycota</taxon>
        <taxon>Pezizomycotina</taxon>
        <taxon>Leotiomycetes</taxon>
        <taxon>Erysiphales</taxon>
        <taxon>Erysiphaceae</taxon>
        <taxon>Blumeria</taxon>
    </lineage>
</organism>
<keyword evidence="2" id="KW-0732">Signal</keyword>
<reference evidence="3 4" key="1">
    <citation type="submission" date="2018-08" db="EMBL/GenBank/DDBJ databases">
        <authorList>
            <person name="Muller C M."/>
        </authorList>
    </citation>
    <scope>NUCLEOTIDE SEQUENCE [LARGE SCALE GENOMIC DNA]</scope>
</reference>
<dbReference type="AlphaFoldDB" id="A0A9X9QC78"/>
<protein>
    <submittedName>
        <fullName evidence="3">BgtE-5703</fullName>
    </submittedName>
</protein>
<evidence type="ECO:0000313" key="3">
    <source>
        <dbReference type="EMBL" id="VDB85862.1"/>
    </source>
</evidence>
<evidence type="ECO:0000313" key="4">
    <source>
        <dbReference type="Proteomes" id="UP000324639"/>
    </source>
</evidence>
<feature type="chain" id="PRO_5040790288" evidence="2">
    <location>
        <begin position="22"/>
        <end position="337"/>
    </location>
</feature>
<feature type="region of interest" description="Disordered" evidence="1">
    <location>
        <begin position="316"/>
        <end position="337"/>
    </location>
</feature>